<dbReference type="SUPFAM" id="SSF51735">
    <property type="entry name" value="NAD(P)-binding Rossmann-fold domains"/>
    <property type="match status" value="1"/>
</dbReference>
<dbReference type="PRINTS" id="PR00084">
    <property type="entry name" value="MTLDHDRGNASE"/>
</dbReference>
<dbReference type="InterPro" id="IPR000669">
    <property type="entry name" value="Mannitol_DH"/>
</dbReference>
<dbReference type="OrthoDB" id="271711at2"/>
<comment type="similarity">
    <text evidence="1">Belongs to the mannitol dehydrogenase family.</text>
</comment>
<dbReference type="InterPro" id="IPR013328">
    <property type="entry name" value="6PGD_dom2"/>
</dbReference>
<dbReference type="RefSeq" id="WP_125227859.1">
    <property type="nucleotide sequence ID" value="NZ_RQYT01000014.1"/>
</dbReference>
<dbReference type="AlphaFoldDB" id="A0A3P1WW15"/>
<keyword evidence="4" id="KW-0560">Oxidoreductase</keyword>
<evidence type="ECO:0000313" key="10">
    <source>
        <dbReference type="Proteomes" id="UP000280935"/>
    </source>
</evidence>
<dbReference type="InterPro" id="IPR013118">
    <property type="entry name" value="Mannitol_DH_C"/>
</dbReference>
<evidence type="ECO:0000256" key="6">
    <source>
        <dbReference type="ARBA" id="ARBA00048615"/>
    </source>
</evidence>
<accession>A0A3P1WW15</accession>
<sequence>MKLSTAALSALDIPTPAYDRTRVTPGIVHIGVGAFHRAHQAVHVDDVLAIDGVSDWGIVGVGLLPGDADAVARSRSQDHLYCLTTVDPDGTDHTRVVGSIIDHLHSPADAGRIMDLLSSPEIRIVSLTITEGGYNLDEALPHVGEQPPGTAWGVLTEALRRRRDAGVPPFTVLSCDNIQHNGDVARAVLTGFARAVDEQLGDWIEANVAFPNSMVDRITPQLTPDVALDLRQRYGIDDAWPVRSESFTQWVIEDRFPAGRPPLERVGAQLVADVAPFEKMKLRLLNASHQVMSHLGLLAGFTMVHEACHDETFARYIRRYMTREAIPTLDPVPGIDLAAYCDRLMARFGGSRLADTLARQVVDSSDRITKFLVPVIADQLRAGRDIECACLVLAAWRRRILAGGDLTDRRADELREWAMRDEADPGAFLRFAPVFGELGDDDRLRTSWRDAVALLDEHGAAAAVARLAA</sequence>
<dbReference type="InterPro" id="IPR008927">
    <property type="entry name" value="6-PGluconate_DH-like_C_sf"/>
</dbReference>
<dbReference type="Gene3D" id="3.40.50.720">
    <property type="entry name" value="NAD(P)-binding Rossmann-like Domain"/>
    <property type="match status" value="1"/>
</dbReference>
<dbReference type="Pfam" id="PF08125">
    <property type="entry name" value="Mannitol_dh_C"/>
    <property type="match status" value="1"/>
</dbReference>
<evidence type="ECO:0000259" key="8">
    <source>
        <dbReference type="Pfam" id="PF08125"/>
    </source>
</evidence>
<evidence type="ECO:0000259" key="7">
    <source>
        <dbReference type="Pfam" id="PF01232"/>
    </source>
</evidence>
<comment type="caution">
    <text evidence="9">The sequence shown here is derived from an EMBL/GenBank/DDBJ whole genome shotgun (WGS) entry which is preliminary data.</text>
</comment>
<dbReference type="EMBL" id="RQYT01000014">
    <property type="protein sequence ID" value="RRD49600.1"/>
    <property type="molecule type" value="Genomic_DNA"/>
</dbReference>
<dbReference type="Proteomes" id="UP000280935">
    <property type="component" value="Unassembled WGS sequence"/>
</dbReference>
<name>A0A3P1WW15_9ACTN</name>
<dbReference type="GO" id="GO:0008926">
    <property type="term" value="F:mannitol-1-phosphate 5-dehydrogenase activity"/>
    <property type="evidence" value="ECO:0007669"/>
    <property type="project" value="UniProtKB-EC"/>
</dbReference>
<protein>
    <recommendedName>
        <fullName evidence="3">Mannitol-1-phosphate 5-dehydrogenase</fullName>
        <ecNumber evidence="2">1.1.1.17</ecNumber>
    </recommendedName>
</protein>
<evidence type="ECO:0000256" key="2">
    <source>
        <dbReference type="ARBA" id="ARBA00012939"/>
    </source>
</evidence>
<organism evidence="9 10">
    <name type="scientific">Arachnia propionica</name>
    <dbReference type="NCBI Taxonomy" id="1750"/>
    <lineage>
        <taxon>Bacteria</taxon>
        <taxon>Bacillati</taxon>
        <taxon>Actinomycetota</taxon>
        <taxon>Actinomycetes</taxon>
        <taxon>Propionibacteriales</taxon>
        <taxon>Propionibacteriaceae</taxon>
        <taxon>Arachnia</taxon>
    </lineage>
</organism>
<evidence type="ECO:0000256" key="3">
    <source>
        <dbReference type="ARBA" id="ARBA00016219"/>
    </source>
</evidence>
<dbReference type="InterPro" id="IPR050988">
    <property type="entry name" value="Mannitol_DH/Oxidoreductase"/>
</dbReference>
<gene>
    <name evidence="9" type="ORF">EII35_07550</name>
</gene>
<dbReference type="PANTHER" id="PTHR43362:SF1">
    <property type="entry name" value="MANNITOL DEHYDROGENASE 2-RELATED"/>
    <property type="match status" value="1"/>
</dbReference>
<feature type="domain" description="Mannitol dehydrogenase C-terminal" evidence="8">
    <location>
        <begin position="273"/>
        <end position="446"/>
    </location>
</feature>
<comment type="catalytic activity">
    <reaction evidence="6">
        <text>D-mannitol 1-phosphate + NAD(+) = beta-D-fructose 6-phosphate + NADH + H(+)</text>
        <dbReference type="Rhea" id="RHEA:19661"/>
        <dbReference type="ChEBI" id="CHEBI:15378"/>
        <dbReference type="ChEBI" id="CHEBI:57540"/>
        <dbReference type="ChEBI" id="CHEBI:57634"/>
        <dbReference type="ChEBI" id="CHEBI:57945"/>
        <dbReference type="ChEBI" id="CHEBI:61381"/>
        <dbReference type="EC" id="1.1.1.17"/>
    </reaction>
</comment>
<evidence type="ECO:0000256" key="4">
    <source>
        <dbReference type="ARBA" id="ARBA00023002"/>
    </source>
</evidence>
<evidence type="ECO:0000256" key="5">
    <source>
        <dbReference type="ARBA" id="ARBA00023027"/>
    </source>
</evidence>
<dbReference type="InterPro" id="IPR036291">
    <property type="entry name" value="NAD(P)-bd_dom_sf"/>
</dbReference>
<dbReference type="PROSITE" id="PS00974">
    <property type="entry name" value="MANNITOL_DHGENASE"/>
    <property type="match status" value="1"/>
</dbReference>
<dbReference type="GO" id="GO:0019594">
    <property type="term" value="P:mannitol metabolic process"/>
    <property type="evidence" value="ECO:0007669"/>
    <property type="project" value="InterPro"/>
</dbReference>
<dbReference type="InterPro" id="IPR013131">
    <property type="entry name" value="Mannitol_DH_N"/>
</dbReference>
<feature type="domain" description="Mannitol dehydrogenase N-terminal" evidence="7">
    <location>
        <begin position="26"/>
        <end position="264"/>
    </location>
</feature>
<proteinExistence type="inferred from homology"/>
<dbReference type="SUPFAM" id="SSF48179">
    <property type="entry name" value="6-phosphogluconate dehydrogenase C-terminal domain-like"/>
    <property type="match status" value="1"/>
</dbReference>
<evidence type="ECO:0000313" key="9">
    <source>
        <dbReference type="EMBL" id="RRD49600.1"/>
    </source>
</evidence>
<evidence type="ECO:0000256" key="1">
    <source>
        <dbReference type="ARBA" id="ARBA00006541"/>
    </source>
</evidence>
<dbReference type="InterPro" id="IPR023027">
    <property type="entry name" value="Mannitol_DH_CS"/>
</dbReference>
<dbReference type="EC" id="1.1.1.17" evidence="2"/>
<dbReference type="Gene3D" id="1.10.1040.10">
    <property type="entry name" value="N-(1-d-carboxylethyl)-l-norvaline Dehydrogenase, domain 2"/>
    <property type="match status" value="1"/>
</dbReference>
<keyword evidence="5" id="KW-0520">NAD</keyword>
<dbReference type="Pfam" id="PF01232">
    <property type="entry name" value="Mannitol_dh"/>
    <property type="match status" value="1"/>
</dbReference>
<dbReference type="PANTHER" id="PTHR43362">
    <property type="entry name" value="MANNITOL DEHYDROGENASE DSF1-RELATED"/>
    <property type="match status" value="1"/>
</dbReference>
<reference evidence="9 10" key="1">
    <citation type="submission" date="2018-11" db="EMBL/GenBank/DDBJ databases">
        <title>Genomes From Bacteria Associated with the Canine Oral Cavity: a Test Case for Automated Genome-Based Taxonomic Assignment.</title>
        <authorList>
            <person name="Coil D.A."/>
            <person name="Jospin G."/>
            <person name="Darling A.E."/>
            <person name="Wallis C."/>
            <person name="Davis I.J."/>
            <person name="Harris S."/>
            <person name="Eisen J.A."/>
            <person name="Holcombe L.J."/>
            <person name="O'Flynn C."/>
        </authorList>
    </citation>
    <scope>NUCLEOTIDE SEQUENCE [LARGE SCALE GENOMIC DNA]</scope>
    <source>
        <strain evidence="9 10">OH2822_COT-296</strain>
    </source>
</reference>